<evidence type="ECO:0000313" key="1">
    <source>
        <dbReference type="EMBL" id="DAD79321.1"/>
    </source>
</evidence>
<reference evidence="1" key="1">
    <citation type="journal article" date="2021" name="Proc. Natl. Acad. Sci. U.S.A.">
        <title>A Catalog of Tens of Thousands of Viruses from Human Metagenomes Reveals Hidden Associations with Chronic Diseases.</title>
        <authorList>
            <person name="Tisza M.J."/>
            <person name="Buck C.B."/>
        </authorList>
    </citation>
    <scope>NUCLEOTIDE SEQUENCE</scope>
    <source>
        <strain evidence="1">CtNQr16</strain>
    </source>
</reference>
<accession>A0A8S5MAF0</accession>
<protein>
    <submittedName>
        <fullName evidence="1">Uncharacterized protein</fullName>
    </submittedName>
</protein>
<organism evidence="1">
    <name type="scientific">Myoviridae sp. ctNQr16</name>
    <dbReference type="NCBI Taxonomy" id="2826644"/>
    <lineage>
        <taxon>Viruses</taxon>
        <taxon>Duplodnaviria</taxon>
        <taxon>Heunggongvirae</taxon>
        <taxon>Uroviricota</taxon>
        <taxon>Caudoviricetes</taxon>
    </lineage>
</organism>
<sequence>MSREIEQILKNQVVIMGMLQDLQDELEPIQNIEDTHQLLVDNNNGWIPCSEKLPEPYEEEQ</sequence>
<proteinExistence type="predicted"/>
<name>A0A8S5MAF0_9CAUD</name>
<dbReference type="EMBL" id="BK014863">
    <property type="protein sequence ID" value="DAD79321.1"/>
    <property type="molecule type" value="Genomic_DNA"/>
</dbReference>